<evidence type="ECO:0000313" key="2">
    <source>
        <dbReference type="Proteomes" id="UP000568446"/>
    </source>
</evidence>
<gene>
    <name evidence="1" type="ORF">HX850_02570</name>
</gene>
<proteinExistence type="predicted"/>
<organism evidence="1 2">
    <name type="scientific">Marine Group I thaumarchaeote</name>
    <dbReference type="NCBI Taxonomy" id="2511932"/>
    <lineage>
        <taxon>Archaea</taxon>
        <taxon>Nitrososphaerota</taxon>
        <taxon>Marine Group I</taxon>
    </lineage>
</organism>
<evidence type="ECO:0000313" key="1">
    <source>
        <dbReference type="EMBL" id="NWJ29787.1"/>
    </source>
</evidence>
<dbReference type="AlphaFoldDB" id="A0A7K4MKR6"/>
<comment type="caution">
    <text evidence="1">The sequence shown here is derived from an EMBL/GenBank/DDBJ whole genome shotgun (WGS) entry which is preliminary data.</text>
</comment>
<protein>
    <submittedName>
        <fullName evidence="1">Uncharacterized protein</fullName>
    </submittedName>
</protein>
<dbReference type="EMBL" id="JACATK010000008">
    <property type="protein sequence ID" value="NWJ29787.1"/>
    <property type="molecule type" value="Genomic_DNA"/>
</dbReference>
<sequence>MIATIALIIDPINKSSSPNPEIENGPSIMTVIPPPTSIKIHITNKNPKRPNFKEKPPS</sequence>
<name>A0A7K4MKR6_9ARCH</name>
<reference evidence="1 2" key="1">
    <citation type="journal article" date="2019" name="Environ. Microbiol.">
        <title>Genomics insights into ecotype formation of ammonia-oxidizing archaea in the deep ocean.</title>
        <authorList>
            <person name="Wang Y."/>
            <person name="Huang J.M."/>
            <person name="Cui G.J."/>
            <person name="Nunoura T."/>
            <person name="Takaki Y."/>
            <person name="Li W.L."/>
            <person name="Li J."/>
            <person name="Gao Z.M."/>
            <person name="Takai K."/>
            <person name="Zhang A.Q."/>
            <person name="Stepanauskas R."/>
        </authorList>
    </citation>
    <scope>NUCLEOTIDE SEQUENCE [LARGE SCALE GENOMIC DNA]</scope>
    <source>
        <strain evidence="1 2">C4</strain>
    </source>
</reference>
<dbReference type="Proteomes" id="UP000568446">
    <property type="component" value="Unassembled WGS sequence"/>
</dbReference>
<accession>A0A7K4MKR6</accession>